<dbReference type="AlphaFoldDB" id="A0A6M3X5R9"/>
<dbReference type="EMBL" id="MT143945">
    <property type="protein sequence ID" value="QJH93092.1"/>
    <property type="molecule type" value="Genomic_DNA"/>
</dbReference>
<organism evidence="1">
    <name type="scientific">viral metagenome</name>
    <dbReference type="NCBI Taxonomy" id="1070528"/>
    <lineage>
        <taxon>unclassified sequences</taxon>
        <taxon>metagenomes</taxon>
        <taxon>organismal metagenomes</taxon>
    </lineage>
</organism>
<sequence length="79" mass="9286">MGRYDHRIVIPPDPTSVYLLLEHIRYGDARIRRVTRAPTDSKVERFIVDLWCTGSKKGWERSKRRAESIGLKVEEGFRN</sequence>
<protein>
    <submittedName>
        <fullName evidence="1">Uncharacterized protein</fullName>
    </submittedName>
</protein>
<proteinExistence type="predicted"/>
<gene>
    <name evidence="1" type="ORF">MM171B02693_0009</name>
</gene>
<accession>A0A6M3X5R9</accession>
<reference evidence="1" key="1">
    <citation type="submission" date="2020-03" db="EMBL/GenBank/DDBJ databases">
        <title>The deep terrestrial virosphere.</title>
        <authorList>
            <person name="Holmfeldt K."/>
            <person name="Nilsson E."/>
            <person name="Simone D."/>
            <person name="Lopez-Fernandez M."/>
            <person name="Wu X."/>
            <person name="de Brujin I."/>
            <person name="Lundin D."/>
            <person name="Andersson A."/>
            <person name="Bertilsson S."/>
            <person name="Dopson M."/>
        </authorList>
    </citation>
    <scope>NUCLEOTIDE SEQUENCE</scope>
    <source>
        <strain evidence="1">MM171B02693</strain>
    </source>
</reference>
<evidence type="ECO:0000313" key="1">
    <source>
        <dbReference type="EMBL" id="QJH93092.1"/>
    </source>
</evidence>
<name>A0A6M3X5R9_9ZZZZ</name>